<dbReference type="Proteomes" id="UP000480854">
    <property type="component" value="Unassembled WGS sequence"/>
</dbReference>
<evidence type="ECO:0000259" key="2">
    <source>
        <dbReference type="Pfam" id="PF07568"/>
    </source>
</evidence>
<dbReference type="InterPro" id="IPR011495">
    <property type="entry name" value="Sig_transdc_His_kin_sub2_dim/P"/>
</dbReference>
<dbReference type="EMBL" id="QOKW01000012">
    <property type="protein sequence ID" value="KAA0679499.1"/>
    <property type="molecule type" value="Genomic_DNA"/>
</dbReference>
<feature type="compositionally biased region" description="Basic and acidic residues" evidence="1">
    <location>
        <begin position="52"/>
        <end position="67"/>
    </location>
</feature>
<organism evidence="3 4">
    <name type="scientific">Roseomonas genomospecies 6</name>
    <dbReference type="NCBI Taxonomy" id="214106"/>
    <lineage>
        <taxon>Bacteria</taxon>
        <taxon>Pseudomonadati</taxon>
        <taxon>Pseudomonadota</taxon>
        <taxon>Alphaproteobacteria</taxon>
        <taxon>Acetobacterales</taxon>
        <taxon>Roseomonadaceae</taxon>
        <taxon>Roseomonas</taxon>
    </lineage>
</organism>
<dbReference type="InterPro" id="IPR036890">
    <property type="entry name" value="HATPase_C_sf"/>
</dbReference>
<gene>
    <name evidence="3" type="ORF">DS843_16300</name>
</gene>
<name>A0A9W7NIA6_9PROT</name>
<feature type="region of interest" description="Disordered" evidence="1">
    <location>
        <begin position="39"/>
        <end position="82"/>
    </location>
</feature>
<feature type="domain" description="Signal transduction histidine kinase subgroup 2 dimerisation and phosphoacceptor" evidence="2">
    <location>
        <begin position="92"/>
        <end position="159"/>
    </location>
</feature>
<dbReference type="Pfam" id="PF07568">
    <property type="entry name" value="HisKA_2"/>
    <property type="match status" value="1"/>
</dbReference>
<evidence type="ECO:0000313" key="3">
    <source>
        <dbReference type="EMBL" id="KAA0679499.1"/>
    </source>
</evidence>
<feature type="region of interest" description="Disordered" evidence="1">
    <location>
        <begin position="1"/>
        <end position="22"/>
    </location>
</feature>
<dbReference type="Gene3D" id="3.30.565.10">
    <property type="entry name" value="Histidine kinase-like ATPase, C-terminal domain"/>
    <property type="match status" value="1"/>
</dbReference>
<evidence type="ECO:0000256" key="1">
    <source>
        <dbReference type="SAM" id="MobiDB-lite"/>
    </source>
</evidence>
<keyword evidence="4" id="KW-1185">Reference proteome</keyword>
<proteinExistence type="predicted"/>
<protein>
    <recommendedName>
        <fullName evidence="2">Signal transduction histidine kinase subgroup 2 dimerisation and phosphoacceptor domain-containing protein</fullName>
    </recommendedName>
</protein>
<comment type="caution">
    <text evidence="3">The sequence shown here is derived from an EMBL/GenBank/DDBJ whole genome shotgun (WGS) entry which is preliminary data.</text>
</comment>
<dbReference type="AlphaFoldDB" id="A0A9W7NIA6"/>
<accession>A0A9W7NIA6</accession>
<evidence type="ECO:0000313" key="4">
    <source>
        <dbReference type="Proteomes" id="UP000480854"/>
    </source>
</evidence>
<sequence>MSSGASWPTGHRGRSRTGWSCIPAGAAPGHAGSLLMQRSANAPARTVAGSSVEKRSTAAESLMKHEPSAGGTGPQRDGPDERSDAAVIADLRHGMANSLQMLAALVQVRISALEDPGTRQELEALVSGVHGMGMVYRALDVSTGRLRTAVHRVVQDLCGVHRAALESANIQLRCHTDDVLIPLDAAMPLAVLTSEMLMAAIKRCQRARHGALDVLLVRDDDGCLRLDVLNDGFDLPQHSGRAAGDLLGWTVVTALAHQIGASVERSADDRRITLILRPSRLE</sequence>
<reference evidence="3 4" key="1">
    <citation type="submission" date="2018-07" db="EMBL/GenBank/DDBJ databases">
        <title>Genome sequence of Azospirillum sp. ATCC 49961.</title>
        <authorList>
            <person name="Sant'Anna F.H."/>
            <person name="Baldani J.I."/>
            <person name="Zilli J.E."/>
            <person name="Reis V.M."/>
            <person name="Hartmann A."/>
            <person name="Cruz L."/>
            <person name="de Souza E.M."/>
            <person name="de Oliveira Pedrosa F."/>
            <person name="Passaglia L.M.P."/>
        </authorList>
    </citation>
    <scope>NUCLEOTIDE SEQUENCE [LARGE SCALE GENOMIC DNA]</scope>
    <source>
        <strain evidence="3 4">ATCC 49961</strain>
    </source>
</reference>